<dbReference type="InterPro" id="IPR036890">
    <property type="entry name" value="HATPase_C_sf"/>
</dbReference>
<dbReference type="GO" id="GO:0005524">
    <property type="term" value="F:ATP binding"/>
    <property type="evidence" value="ECO:0007669"/>
    <property type="project" value="UniProtKB-KW"/>
</dbReference>
<evidence type="ECO:0000256" key="9">
    <source>
        <dbReference type="SAM" id="Coils"/>
    </source>
</evidence>
<keyword evidence="8" id="KW-0902">Two-component regulatory system</keyword>
<dbReference type="SUPFAM" id="SSF55874">
    <property type="entry name" value="ATPase domain of HSP90 chaperone/DNA topoisomerase II/histidine kinase"/>
    <property type="match status" value="2"/>
</dbReference>
<evidence type="ECO:0000256" key="7">
    <source>
        <dbReference type="ARBA" id="ARBA00022840"/>
    </source>
</evidence>
<dbReference type="InterPro" id="IPR005467">
    <property type="entry name" value="His_kinase_dom"/>
</dbReference>
<dbReference type="EC" id="2.7.13.3" evidence="2"/>
<dbReference type="GO" id="GO:0000160">
    <property type="term" value="P:phosphorelay signal transduction system"/>
    <property type="evidence" value="ECO:0007669"/>
    <property type="project" value="UniProtKB-KW"/>
</dbReference>
<keyword evidence="3" id="KW-0597">Phosphoprotein</keyword>
<protein>
    <recommendedName>
        <fullName evidence="2">histidine kinase</fullName>
        <ecNumber evidence="2">2.7.13.3</ecNumber>
    </recommendedName>
</protein>
<evidence type="ECO:0000313" key="11">
    <source>
        <dbReference type="EMBL" id="QPH86903.1"/>
    </source>
</evidence>
<name>A0AAE7TPR3_9BACT</name>
<dbReference type="EMBL" id="CP049272">
    <property type="protein sequence ID" value="QPH86903.1"/>
    <property type="molecule type" value="Genomic_DNA"/>
</dbReference>
<evidence type="ECO:0000313" key="12">
    <source>
        <dbReference type="Proteomes" id="UP000594513"/>
    </source>
</evidence>
<dbReference type="Gene3D" id="3.30.565.10">
    <property type="entry name" value="Histidine kinase-like ATPase, C-terminal domain"/>
    <property type="match status" value="2"/>
</dbReference>
<evidence type="ECO:0000259" key="10">
    <source>
        <dbReference type="PROSITE" id="PS50109"/>
    </source>
</evidence>
<proteinExistence type="predicted"/>
<evidence type="ECO:0000256" key="5">
    <source>
        <dbReference type="ARBA" id="ARBA00022741"/>
    </source>
</evidence>
<dbReference type="Pfam" id="PF02518">
    <property type="entry name" value="HATPase_c"/>
    <property type="match status" value="1"/>
</dbReference>
<evidence type="ECO:0000256" key="1">
    <source>
        <dbReference type="ARBA" id="ARBA00000085"/>
    </source>
</evidence>
<dbReference type="GO" id="GO:0004673">
    <property type="term" value="F:protein histidine kinase activity"/>
    <property type="evidence" value="ECO:0007669"/>
    <property type="project" value="UniProtKB-EC"/>
</dbReference>
<dbReference type="PANTHER" id="PTHR43065:SF10">
    <property type="entry name" value="PEROXIDE STRESS-ACTIVATED HISTIDINE KINASE MAK3"/>
    <property type="match status" value="1"/>
</dbReference>
<gene>
    <name evidence="11" type="ORF">CVT17_07955</name>
</gene>
<dbReference type="Pfam" id="PF13589">
    <property type="entry name" value="HATPase_c_3"/>
    <property type="match status" value="1"/>
</dbReference>
<dbReference type="InterPro" id="IPR003594">
    <property type="entry name" value="HATPase_dom"/>
</dbReference>
<feature type="coiled-coil region" evidence="9">
    <location>
        <begin position="475"/>
        <end position="550"/>
    </location>
</feature>
<feature type="domain" description="Histidine kinase" evidence="10">
    <location>
        <begin position="525"/>
        <end position="751"/>
    </location>
</feature>
<reference evidence="11 12" key="1">
    <citation type="journal article" date="2018" name="Emerg. Microbes Infect.">
        <title>Genomic analysis of oral Campylobacter concisus strains identified a potential bacterial molecular marker associated with active Crohn's disease.</title>
        <authorList>
            <person name="Liu F."/>
            <person name="Ma R."/>
            <person name="Tay C.Y.A."/>
            <person name="Octavia S."/>
            <person name="Lan R."/>
            <person name="Chung H.K.L."/>
            <person name="Riordan S.M."/>
            <person name="Grimm M.C."/>
            <person name="Leong R.W."/>
            <person name="Tanaka M.M."/>
            <person name="Connor S."/>
            <person name="Zhang L."/>
        </authorList>
    </citation>
    <scope>NUCLEOTIDE SEQUENCE [LARGE SCALE GENOMIC DNA]</scope>
    <source>
        <strain evidence="11 12">P27CDO-S2</strain>
    </source>
</reference>
<evidence type="ECO:0000256" key="6">
    <source>
        <dbReference type="ARBA" id="ARBA00022777"/>
    </source>
</evidence>
<dbReference type="Proteomes" id="UP000594513">
    <property type="component" value="Chromosome"/>
</dbReference>
<dbReference type="RefSeq" id="WP_103600573.1">
    <property type="nucleotide sequence ID" value="NZ_CABPUT010000014.1"/>
</dbReference>
<dbReference type="PROSITE" id="PS50109">
    <property type="entry name" value="HIS_KIN"/>
    <property type="match status" value="1"/>
</dbReference>
<keyword evidence="4" id="KW-0808">Transferase</keyword>
<evidence type="ECO:0000256" key="3">
    <source>
        <dbReference type="ARBA" id="ARBA00022553"/>
    </source>
</evidence>
<dbReference type="AlphaFoldDB" id="A0AAE7TPR3"/>
<evidence type="ECO:0000256" key="2">
    <source>
        <dbReference type="ARBA" id="ARBA00012438"/>
    </source>
</evidence>
<sequence length="756" mass="87026">MDENKIREELKYTLETEPSNYSKILKLSSELSKFDEHNIRFSIDAGIINRLGKELVARHETAVSELVKNSYDADAIKVELTFIDSFDVGRVLIISDDGVGMTKDQLINGFMRLASSDKIHYPFSPIYKRKRAGQKGIGRFAAQRLGRQLTIITQTEDSKQALEVTINWDDFKNDQDLMFIDNKIEHKDRMPKKKSGTKLIIKDLRDKWTEPQIKRVYRYASEILQPFPLAKVKLKTEDPGFKLICNRKEGDLTEVIANDSTMFFEHALAEITGFVDENGYVKISIESSKLNYSVKNVILNQNNPYKEIRNIFLKAYYFVYGVSDIPFQIESFIREKAKELGGIRLYRNGFRVLPYGENTKGISNDWLGLDASVRRRTILPTHANINFFGFIEINGQDDKFEELSSREGLLENKAFVELTDFGYKILTDAAIKIASERGVKTRTNEKNWKKEPEEKISEIIEELEDIVSFSEDEQTSDYKEDNDGIKEKLRKLKEAHEEQIQKQKELLEEKNLLRILAALGLTIGEFIHEIKQYQAVLEADIENIKEYINKAGRGHEVSDRIRENLKSLSTYTSYFDETISENVQRELSPVELESAVLAFKRAIHNDLIKRKILFNYETKQALLYTCPMHKSEWASILLNLYTNARKAIQKANKGNGSLYIEIGSTEKNVYLEFSDNGNGIPLENRDKVFNPFFTTSAPVGKISRNYEEMTGTGLGLKIVKDIITGYGGIIYVKEPIEGFSTTFRIELPWKKGYYEF</sequence>
<keyword evidence="7 11" id="KW-0067">ATP-binding</keyword>
<keyword evidence="5" id="KW-0547">Nucleotide-binding</keyword>
<organism evidence="11 12">
    <name type="scientific">Campylobacter concisus</name>
    <dbReference type="NCBI Taxonomy" id="199"/>
    <lineage>
        <taxon>Bacteria</taxon>
        <taxon>Pseudomonadati</taxon>
        <taxon>Campylobacterota</taxon>
        <taxon>Epsilonproteobacteria</taxon>
        <taxon>Campylobacterales</taxon>
        <taxon>Campylobacteraceae</taxon>
        <taxon>Campylobacter</taxon>
    </lineage>
</organism>
<dbReference type="PRINTS" id="PR00344">
    <property type="entry name" value="BCTRLSENSOR"/>
</dbReference>
<dbReference type="InterPro" id="IPR004358">
    <property type="entry name" value="Sig_transdc_His_kin-like_C"/>
</dbReference>
<keyword evidence="6" id="KW-0418">Kinase</keyword>
<keyword evidence="9" id="KW-0175">Coiled coil</keyword>
<evidence type="ECO:0000256" key="8">
    <source>
        <dbReference type="ARBA" id="ARBA00023012"/>
    </source>
</evidence>
<accession>A0AAE7TPR3</accession>
<evidence type="ECO:0000256" key="4">
    <source>
        <dbReference type="ARBA" id="ARBA00022679"/>
    </source>
</evidence>
<dbReference type="SMART" id="SM00387">
    <property type="entry name" value="HATPase_c"/>
    <property type="match status" value="1"/>
</dbReference>
<dbReference type="PANTHER" id="PTHR43065">
    <property type="entry name" value="SENSOR HISTIDINE KINASE"/>
    <property type="match status" value="1"/>
</dbReference>
<comment type="catalytic activity">
    <reaction evidence="1">
        <text>ATP + protein L-histidine = ADP + protein N-phospho-L-histidine.</text>
        <dbReference type="EC" id="2.7.13.3"/>
    </reaction>
</comment>